<dbReference type="OrthoDB" id="1434620at2"/>
<dbReference type="InterPro" id="IPR036249">
    <property type="entry name" value="Thioredoxin-like_sf"/>
</dbReference>
<dbReference type="AlphaFoldDB" id="A0A1I6GCP7"/>
<keyword evidence="2" id="KW-1185">Reference proteome</keyword>
<sequence>MNLLATDDNQLIYIYSDQSEMGKRLLPYARSSKKSLREISLIPYGISQTIWTEIRERLGVSYLDMLDPTHELVREISDSEALEEHDWLKLIDKNPELIYRPIIIMGSKIVQADDRFDFDVFLGADGANMDKDPESIKMADHKDTTGHEKF</sequence>
<evidence type="ECO:0000313" key="2">
    <source>
        <dbReference type="Proteomes" id="UP000199534"/>
    </source>
</evidence>
<dbReference type="STRING" id="400055.SAMN04490243_1574"/>
<organism evidence="1 2">
    <name type="scientific">Robiginitalea myxolifaciens</name>
    <dbReference type="NCBI Taxonomy" id="400055"/>
    <lineage>
        <taxon>Bacteria</taxon>
        <taxon>Pseudomonadati</taxon>
        <taxon>Bacteroidota</taxon>
        <taxon>Flavobacteriia</taxon>
        <taxon>Flavobacteriales</taxon>
        <taxon>Flavobacteriaceae</taxon>
        <taxon>Robiginitalea</taxon>
    </lineage>
</organism>
<dbReference type="EMBL" id="FOYQ01000001">
    <property type="protein sequence ID" value="SFR39847.1"/>
    <property type="molecule type" value="Genomic_DNA"/>
</dbReference>
<dbReference type="Proteomes" id="UP000199534">
    <property type="component" value="Unassembled WGS sequence"/>
</dbReference>
<name>A0A1I6GCP7_9FLAO</name>
<evidence type="ECO:0000313" key="1">
    <source>
        <dbReference type="EMBL" id="SFR39847.1"/>
    </source>
</evidence>
<dbReference type="RefSeq" id="WP_092981944.1">
    <property type="nucleotide sequence ID" value="NZ_FOYQ01000001.1"/>
</dbReference>
<gene>
    <name evidence="1" type="ORF">SAMN04490243_1574</name>
</gene>
<protein>
    <submittedName>
        <fullName evidence="1">ArsC family protein</fullName>
    </submittedName>
</protein>
<dbReference type="SUPFAM" id="SSF52833">
    <property type="entry name" value="Thioredoxin-like"/>
    <property type="match status" value="1"/>
</dbReference>
<proteinExistence type="predicted"/>
<accession>A0A1I6GCP7</accession>
<reference evidence="1 2" key="1">
    <citation type="submission" date="2016-10" db="EMBL/GenBank/DDBJ databases">
        <authorList>
            <person name="de Groot N.N."/>
        </authorList>
    </citation>
    <scope>NUCLEOTIDE SEQUENCE [LARGE SCALE GENOMIC DNA]</scope>
    <source>
        <strain evidence="1 2">DSM 21019</strain>
    </source>
</reference>
<dbReference type="Gene3D" id="3.40.30.10">
    <property type="entry name" value="Glutaredoxin"/>
    <property type="match status" value="1"/>
</dbReference>